<organism evidence="5 6">
    <name type="scientific">Dyadobacter soli</name>
    <dbReference type="NCBI Taxonomy" id="659014"/>
    <lineage>
        <taxon>Bacteria</taxon>
        <taxon>Pseudomonadati</taxon>
        <taxon>Bacteroidota</taxon>
        <taxon>Cytophagia</taxon>
        <taxon>Cytophagales</taxon>
        <taxon>Spirosomataceae</taxon>
        <taxon>Dyadobacter</taxon>
    </lineage>
</organism>
<dbReference type="InterPro" id="IPR001789">
    <property type="entry name" value="Sig_transdc_resp-reg_receiver"/>
</dbReference>
<dbReference type="Proteomes" id="UP000198748">
    <property type="component" value="Unassembled WGS sequence"/>
</dbReference>
<dbReference type="PANTHER" id="PTHR44591:SF14">
    <property type="entry name" value="PROTEIN PILG"/>
    <property type="match status" value="1"/>
</dbReference>
<keyword evidence="1 3" id="KW-0597">Phosphoprotein</keyword>
<evidence type="ECO:0000259" key="4">
    <source>
        <dbReference type="PROSITE" id="PS50110"/>
    </source>
</evidence>
<reference evidence="6" key="1">
    <citation type="submission" date="2016-10" db="EMBL/GenBank/DDBJ databases">
        <authorList>
            <person name="Varghese N."/>
            <person name="Submissions S."/>
        </authorList>
    </citation>
    <scope>NUCLEOTIDE SEQUENCE [LARGE SCALE GENOMIC DNA]</scope>
    <source>
        <strain evidence="6">DSM 25329</strain>
    </source>
</reference>
<evidence type="ECO:0000313" key="5">
    <source>
        <dbReference type="EMBL" id="SDF96279.1"/>
    </source>
</evidence>
<dbReference type="AlphaFoldDB" id="A0A1G7QEC0"/>
<dbReference type="OrthoDB" id="965844at2"/>
<evidence type="ECO:0000256" key="1">
    <source>
        <dbReference type="ARBA" id="ARBA00022553"/>
    </source>
</evidence>
<dbReference type="STRING" id="659014.SAMN04487996_1145"/>
<evidence type="ECO:0000256" key="3">
    <source>
        <dbReference type="PROSITE-ProRule" id="PRU00169"/>
    </source>
</evidence>
<dbReference type="SUPFAM" id="SSF52172">
    <property type="entry name" value="CheY-like"/>
    <property type="match status" value="1"/>
</dbReference>
<evidence type="ECO:0000256" key="2">
    <source>
        <dbReference type="ARBA" id="ARBA00023012"/>
    </source>
</evidence>
<dbReference type="InterPro" id="IPR050595">
    <property type="entry name" value="Bact_response_regulator"/>
</dbReference>
<dbReference type="RefSeq" id="WP_090154739.1">
    <property type="nucleotide sequence ID" value="NZ_FNAN01000014.1"/>
</dbReference>
<dbReference type="Gene3D" id="3.40.50.2300">
    <property type="match status" value="1"/>
</dbReference>
<dbReference type="SMART" id="SM00448">
    <property type="entry name" value="REC"/>
    <property type="match status" value="1"/>
</dbReference>
<dbReference type="PROSITE" id="PS50110">
    <property type="entry name" value="RESPONSE_REGULATORY"/>
    <property type="match status" value="1"/>
</dbReference>
<name>A0A1G7QEC0_9BACT</name>
<sequence>MKGKVLIIEDDPVWIEQLSSHLEFAGFHVTVANSIESAIAKLTSEMFHFITIDMNLNDRADDPDQFEGWKVLETVNRLRIRDITPTMIITGYGADYDNLRPEKKLQSVFFMEKGSYDRDRLINTALREVELINLRFKDDHRNRL</sequence>
<feature type="domain" description="Response regulatory" evidence="4">
    <location>
        <begin position="4"/>
        <end position="128"/>
    </location>
</feature>
<dbReference type="PANTHER" id="PTHR44591">
    <property type="entry name" value="STRESS RESPONSE REGULATOR PROTEIN 1"/>
    <property type="match status" value="1"/>
</dbReference>
<accession>A0A1G7QEC0</accession>
<keyword evidence="6" id="KW-1185">Reference proteome</keyword>
<gene>
    <name evidence="5" type="ORF">SAMN04487996_1145</name>
</gene>
<protein>
    <submittedName>
        <fullName evidence="5">Response regulator receiver domain-containing protein</fullName>
    </submittedName>
</protein>
<proteinExistence type="predicted"/>
<keyword evidence="2" id="KW-0902">Two-component regulatory system</keyword>
<feature type="modified residue" description="4-aspartylphosphate" evidence="3">
    <location>
        <position position="53"/>
    </location>
</feature>
<dbReference type="Pfam" id="PF00072">
    <property type="entry name" value="Response_reg"/>
    <property type="match status" value="1"/>
</dbReference>
<evidence type="ECO:0000313" key="6">
    <source>
        <dbReference type="Proteomes" id="UP000198748"/>
    </source>
</evidence>
<dbReference type="EMBL" id="FNAN01000014">
    <property type="protein sequence ID" value="SDF96279.1"/>
    <property type="molecule type" value="Genomic_DNA"/>
</dbReference>
<dbReference type="InterPro" id="IPR011006">
    <property type="entry name" value="CheY-like_superfamily"/>
</dbReference>
<dbReference type="GO" id="GO:0000160">
    <property type="term" value="P:phosphorelay signal transduction system"/>
    <property type="evidence" value="ECO:0007669"/>
    <property type="project" value="UniProtKB-KW"/>
</dbReference>